<feature type="domain" description="Chorismate-utilising enzyme C-terminal" evidence="1">
    <location>
        <begin position="96"/>
        <end position="358"/>
    </location>
</feature>
<dbReference type="OrthoDB" id="9806579at2"/>
<evidence type="ECO:0000313" key="2">
    <source>
        <dbReference type="EMBL" id="SDG53708.1"/>
    </source>
</evidence>
<dbReference type="Gene3D" id="3.60.120.10">
    <property type="entry name" value="Anthranilate synthase"/>
    <property type="match status" value="1"/>
</dbReference>
<dbReference type="RefSeq" id="WP_093365523.1">
    <property type="nucleotide sequence ID" value="NZ_FNCW01000003.1"/>
</dbReference>
<proteinExistence type="predicted"/>
<dbReference type="SUPFAM" id="SSF56322">
    <property type="entry name" value="ADC synthase"/>
    <property type="match status" value="1"/>
</dbReference>
<gene>
    <name evidence="2" type="ORF">SAMN04488027_10319</name>
</gene>
<accession>A0A1G7V2A8</accession>
<dbReference type="Pfam" id="PF00425">
    <property type="entry name" value="Chorismate_bind"/>
    <property type="match status" value="1"/>
</dbReference>
<dbReference type="InterPro" id="IPR005801">
    <property type="entry name" value="ADC_synthase"/>
</dbReference>
<dbReference type="EMBL" id="FNCW01000003">
    <property type="protein sequence ID" value="SDG53708.1"/>
    <property type="molecule type" value="Genomic_DNA"/>
</dbReference>
<name>A0A1G7V2A8_9FLAO</name>
<dbReference type="STRING" id="470826.SAMN04488027_10319"/>
<protein>
    <submittedName>
        <fullName evidence="2">Isochorismate synthase</fullName>
    </submittedName>
</protein>
<dbReference type="Proteomes" id="UP000199296">
    <property type="component" value="Unassembled WGS sequence"/>
</dbReference>
<dbReference type="InterPro" id="IPR015890">
    <property type="entry name" value="Chorismate_C"/>
</dbReference>
<dbReference type="PANTHER" id="PTHR42839:SF2">
    <property type="entry name" value="ISOCHORISMATE SYNTHASE ENTC"/>
    <property type="match status" value="1"/>
</dbReference>
<dbReference type="PANTHER" id="PTHR42839">
    <property type="entry name" value="ISOCHORISMATE SYNTHASE ENTC"/>
    <property type="match status" value="1"/>
</dbReference>
<evidence type="ECO:0000259" key="1">
    <source>
        <dbReference type="Pfam" id="PF00425"/>
    </source>
</evidence>
<dbReference type="AlphaFoldDB" id="A0A1G7V2A8"/>
<sequence>MQELIQHIEGAWASEMPFVAYHLPEAGEVNCFFPKDSQLRYLQHYDEAGFIFSPFKIESQTIVFPEASSEVLKFKLIDFGKESKSKFSIKENPEEKENYLKLLWEAIDQIHAERFKKIVVSRKISTAYNLQHPSELFLKLTQFYPEAFTYVWYHPKVGLWAGASPEVLAKTYRTQFKTMALAGTKPADEDRDWTEKELDEQQMVTDEITDALKNHTENLQISERQTDKAGDLLHLRTDIRATLASSKLGDVLKAMHPTPAVCGLPKEKAYQFLKVNEAYDRDFYTGFFGELNMPQHNQRSSRTQNQENQAYKSVVRVSNLYVNLRCLSYADGTINIYVGGGITKDSVPEDEWLETVNKSRTMLKVL</sequence>
<reference evidence="2 3" key="1">
    <citation type="submission" date="2016-10" db="EMBL/GenBank/DDBJ databases">
        <authorList>
            <person name="de Groot N.N."/>
        </authorList>
    </citation>
    <scope>NUCLEOTIDE SEQUENCE [LARGE SCALE GENOMIC DNA]</scope>
    <source>
        <strain evidence="2 3">DSM 19803</strain>
    </source>
</reference>
<organism evidence="2 3">
    <name type="scientific">Psychroflexus sediminis</name>
    <dbReference type="NCBI Taxonomy" id="470826"/>
    <lineage>
        <taxon>Bacteria</taxon>
        <taxon>Pseudomonadati</taxon>
        <taxon>Bacteroidota</taxon>
        <taxon>Flavobacteriia</taxon>
        <taxon>Flavobacteriales</taxon>
        <taxon>Flavobacteriaceae</taxon>
        <taxon>Psychroflexus</taxon>
    </lineage>
</organism>
<keyword evidence="3" id="KW-1185">Reference proteome</keyword>
<evidence type="ECO:0000313" key="3">
    <source>
        <dbReference type="Proteomes" id="UP000199296"/>
    </source>
</evidence>